<sequence>MEVKDIMLKALMTEVKLATRPLQLMIRALLPIIITLLLQ</sequence>
<dbReference type="AlphaFoldDB" id="A0A382Q9J3"/>
<reference evidence="1" key="1">
    <citation type="submission" date="2018-05" db="EMBL/GenBank/DDBJ databases">
        <authorList>
            <person name="Lanie J.A."/>
            <person name="Ng W.-L."/>
            <person name="Kazmierczak K.M."/>
            <person name="Andrzejewski T.M."/>
            <person name="Davidsen T.M."/>
            <person name="Wayne K.J."/>
            <person name="Tettelin H."/>
            <person name="Glass J.I."/>
            <person name="Rusch D."/>
            <person name="Podicherti R."/>
            <person name="Tsui H.-C.T."/>
            <person name="Winkler M.E."/>
        </authorList>
    </citation>
    <scope>NUCLEOTIDE SEQUENCE</scope>
</reference>
<accession>A0A382Q9J3</accession>
<feature type="non-terminal residue" evidence="1">
    <location>
        <position position="39"/>
    </location>
</feature>
<gene>
    <name evidence="1" type="ORF">METZ01_LOCUS334452</name>
</gene>
<protein>
    <submittedName>
        <fullName evidence="1">Uncharacterized protein</fullName>
    </submittedName>
</protein>
<dbReference type="EMBL" id="UINC01112563">
    <property type="protein sequence ID" value="SVC81598.1"/>
    <property type="molecule type" value="Genomic_DNA"/>
</dbReference>
<name>A0A382Q9J3_9ZZZZ</name>
<evidence type="ECO:0000313" key="1">
    <source>
        <dbReference type="EMBL" id="SVC81598.1"/>
    </source>
</evidence>
<organism evidence="1">
    <name type="scientific">marine metagenome</name>
    <dbReference type="NCBI Taxonomy" id="408172"/>
    <lineage>
        <taxon>unclassified sequences</taxon>
        <taxon>metagenomes</taxon>
        <taxon>ecological metagenomes</taxon>
    </lineage>
</organism>
<proteinExistence type="predicted"/>